<sequence>MHDKAGRRIGVVGLGTMGAGIVEVFARGGHRVTGVEVDEAARERGAGHLAKSIDKAVSRGKLAAEDAAALRERITLTTDFGALADVELVIEAVPERIDIKHDLFRRLDEICDPAAILATNTSSLPVTQIAETTARPLQVVGMHFFNPAPIMKLIEVVHTPVTSTQTVDIVRELALDLGKTPVACGDKPGFIVNRLLFGYLNQAVSMLDDGEATGPEIDAAMVAAGFPMGPIMLLDVIGLDTSVQILDTIHTRDGELDRYAAAKSLRSLAAEGHLGRKTGRGFYEHGSPVVPAELDADRAASIAATLLAPHRADAREMIDSGYATAEDIDTAMSLGCGYPRGVLTD</sequence>
<evidence type="ECO:0000313" key="7">
    <source>
        <dbReference type="EMBL" id="MBB6032249.1"/>
    </source>
</evidence>
<feature type="domain" description="3-hydroxyacyl-CoA dehydrogenase C-terminal" evidence="5">
    <location>
        <begin position="189"/>
        <end position="284"/>
    </location>
</feature>
<dbReference type="Gene3D" id="3.40.50.720">
    <property type="entry name" value="NAD(P)-binding Rossmann-like Domain"/>
    <property type="match status" value="1"/>
</dbReference>
<dbReference type="Pfam" id="PF00725">
    <property type="entry name" value="3HCDH"/>
    <property type="match status" value="2"/>
</dbReference>
<evidence type="ECO:0000259" key="5">
    <source>
        <dbReference type="Pfam" id="PF00725"/>
    </source>
</evidence>
<dbReference type="Gene3D" id="1.10.1040.10">
    <property type="entry name" value="N-(1-d-carboxylethyl)-l-norvaline Dehydrogenase, domain 2"/>
    <property type="match status" value="2"/>
</dbReference>
<protein>
    <submittedName>
        <fullName evidence="7">3-hydroxybutyryl-CoA dehydrogenase</fullName>
        <ecNumber evidence="7">1.1.1.157</ecNumber>
    </submittedName>
</protein>
<dbReference type="RefSeq" id="WP_203686577.1">
    <property type="nucleotide sequence ID" value="NZ_BONT01000062.1"/>
</dbReference>
<dbReference type="InterPro" id="IPR022694">
    <property type="entry name" value="3-OHacyl-CoA_DH"/>
</dbReference>
<dbReference type="Pfam" id="PF02737">
    <property type="entry name" value="3HCDH_N"/>
    <property type="match status" value="1"/>
</dbReference>
<dbReference type="Proteomes" id="UP000548476">
    <property type="component" value="Unassembled WGS sequence"/>
</dbReference>
<dbReference type="AlphaFoldDB" id="A0A841FHW3"/>
<comment type="pathway">
    <text evidence="1">Lipid metabolism; butanoate metabolism.</text>
</comment>
<comment type="caution">
    <text evidence="7">The sequence shown here is derived from an EMBL/GenBank/DDBJ whole genome shotgun (WGS) entry which is preliminary data.</text>
</comment>
<dbReference type="GO" id="GO:0008691">
    <property type="term" value="F:3-hydroxybutyryl-CoA dehydrogenase activity"/>
    <property type="evidence" value="ECO:0007669"/>
    <property type="project" value="UniProtKB-EC"/>
</dbReference>
<feature type="site" description="Important for catalytic activity" evidence="4">
    <location>
        <position position="143"/>
    </location>
</feature>
<dbReference type="InterPro" id="IPR006176">
    <property type="entry name" value="3-OHacyl-CoA_DH_NAD-bd"/>
</dbReference>
<dbReference type="PANTHER" id="PTHR48075">
    <property type="entry name" value="3-HYDROXYACYL-COA DEHYDROGENASE FAMILY PROTEIN"/>
    <property type="match status" value="1"/>
</dbReference>
<dbReference type="EMBL" id="JACHGT010000001">
    <property type="protein sequence ID" value="MBB6032249.1"/>
    <property type="molecule type" value="Genomic_DNA"/>
</dbReference>
<evidence type="ECO:0000256" key="4">
    <source>
        <dbReference type="PIRSR" id="PIRSR000105-1"/>
    </source>
</evidence>
<dbReference type="InterPro" id="IPR036291">
    <property type="entry name" value="NAD(P)-bd_dom_sf"/>
</dbReference>
<comment type="similarity">
    <text evidence="2">Belongs to the 3-hydroxyacyl-CoA dehydrogenase family.</text>
</comment>
<keyword evidence="3 7" id="KW-0560">Oxidoreductase</keyword>
<dbReference type="PANTHER" id="PTHR48075:SF5">
    <property type="entry name" value="3-HYDROXYBUTYRYL-COA DEHYDROGENASE"/>
    <property type="match status" value="1"/>
</dbReference>
<dbReference type="InterPro" id="IPR008927">
    <property type="entry name" value="6-PGluconate_DH-like_C_sf"/>
</dbReference>
<evidence type="ECO:0000313" key="8">
    <source>
        <dbReference type="Proteomes" id="UP000548476"/>
    </source>
</evidence>
<dbReference type="FunFam" id="3.40.50.720:FF:000009">
    <property type="entry name" value="Fatty oxidation complex, alpha subunit"/>
    <property type="match status" value="1"/>
</dbReference>
<accession>A0A841FHW3</accession>
<dbReference type="SUPFAM" id="SSF48179">
    <property type="entry name" value="6-phosphogluconate dehydrogenase C-terminal domain-like"/>
    <property type="match status" value="2"/>
</dbReference>
<reference evidence="7 8" key="1">
    <citation type="submission" date="2020-08" db="EMBL/GenBank/DDBJ databases">
        <title>Genomic Encyclopedia of Type Strains, Phase IV (KMG-IV): sequencing the most valuable type-strain genomes for metagenomic binning, comparative biology and taxonomic classification.</title>
        <authorList>
            <person name="Goeker M."/>
        </authorList>
    </citation>
    <scope>NUCLEOTIDE SEQUENCE [LARGE SCALE GENOMIC DNA]</scope>
    <source>
        <strain evidence="7 8">YIM 65646</strain>
    </source>
</reference>
<dbReference type="SUPFAM" id="SSF51735">
    <property type="entry name" value="NAD(P)-binding Rossmann-fold domains"/>
    <property type="match status" value="1"/>
</dbReference>
<evidence type="ECO:0000256" key="1">
    <source>
        <dbReference type="ARBA" id="ARBA00005086"/>
    </source>
</evidence>
<dbReference type="InterPro" id="IPR006108">
    <property type="entry name" value="3HC_DH_C"/>
</dbReference>
<organism evidence="7 8">
    <name type="scientific">Phytomonospora endophytica</name>
    <dbReference type="NCBI Taxonomy" id="714109"/>
    <lineage>
        <taxon>Bacteria</taxon>
        <taxon>Bacillati</taxon>
        <taxon>Actinomycetota</taxon>
        <taxon>Actinomycetes</taxon>
        <taxon>Micromonosporales</taxon>
        <taxon>Micromonosporaceae</taxon>
        <taxon>Phytomonospora</taxon>
    </lineage>
</organism>
<dbReference type="GO" id="GO:0070403">
    <property type="term" value="F:NAD+ binding"/>
    <property type="evidence" value="ECO:0007669"/>
    <property type="project" value="InterPro"/>
</dbReference>
<dbReference type="PIRSF" id="PIRSF000105">
    <property type="entry name" value="HCDH"/>
    <property type="match status" value="1"/>
</dbReference>
<evidence type="ECO:0000259" key="6">
    <source>
        <dbReference type="Pfam" id="PF02737"/>
    </source>
</evidence>
<proteinExistence type="inferred from homology"/>
<dbReference type="GO" id="GO:0006635">
    <property type="term" value="P:fatty acid beta-oxidation"/>
    <property type="evidence" value="ECO:0007669"/>
    <property type="project" value="TreeGrafter"/>
</dbReference>
<dbReference type="EC" id="1.1.1.157" evidence="7"/>
<evidence type="ECO:0000256" key="2">
    <source>
        <dbReference type="ARBA" id="ARBA00009463"/>
    </source>
</evidence>
<dbReference type="InterPro" id="IPR013328">
    <property type="entry name" value="6PGD_dom2"/>
</dbReference>
<gene>
    <name evidence="7" type="ORF">HNR73_000091</name>
</gene>
<keyword evidence="8" id="KW-1185">Reference proteome</keyword>
<name>A0A841FHW3_9ACTN</name>
<feature type="domain" description="3-hydroxyacyl-CoA dehydrogenase C-terminal" evidence="5">
    <location>
        <begin position="304"/>
        <end position="343"/>
    </location>
</feature>
<feature type="domain" description="3-hydroxyacyl-CoA dehydrogenase NAD binding" evidence="6">
    <location>
        <begin position="9"/>
        <end position="186"/>
    </location>
</feature>
<evidence type="ECO:0000256" key="3">
    <source>
        <dbReference type="ARBA" id="ARBA00023002"/>
    </source>
</evidence>